<evidence type="ECO:0000256" key="4">
    <source>
        <dbReference type="ARBA" id="ARBA00022840"/>
    </source>
</evidence>
<evidence type="ECO:0000313" key="6">
    <source>
        <dbReference type="EMBL" id="WUP71691.1"/>
    </source>
</evidence>
<dbReference type="InterPro" id="IPR050319">
    <property type="entry name" value="ABC_transp_ATP-bind"/>
</dbReference>
<keyword evidence="2" id="KW-0813">Transport</keyword>
<dbReference type="SMART" id="SM00382">
    <property type="entry name" value="AAA"/>
    <property type="match status" value="1"/>
</dbReference>
<dbReference type="PIRSF" id="PIRSF037116">
    <property type="entry name" value="CP_lyase_PhnK"/>
    <property type="match status" value="1"/>
</dbReference>
<dbReference type="InterPro" id="IPR013563">
    <property type="entry name" value="Oligopep_ABC_C"/>
</dbReference>
<evidence type="ECO:0000256" key="3">
    <source>
        <dbReference type="ARBA" id="ARBA00022741"/>
    </source>
</evidence>
<accession>A0ABZ1SFG3</accession>
<dbReference type="PROSITE" id="PS00211">
    <property type="entry name" value="ABC_TRANSPORTER_1"/>
    <property type="match status" value="1"/>
</dbReference>
<dbReference type="EMBL" id="CP108085">
    <property type="protein sequence ID" value="WUP71691.1"/>
    <property type="molecule type" value="Genomic_DNA"/>
</dbReference>
<dbReference type="InterPro" id="IPR017871">
    <property type="entry name" value="ABC_transporter-like_CS"/>
</dbReference>
<dbReference type="PANTHER" id="PTHR43776:SF7">
    <property type="entry name" value="D,D-DIPEPTIDE TRANSPORT ATP-BINDING PROTEIN DDPF-RELATED"/>
    <property type="match status" value="1"/>
</dbReference>
<sequence length="278" mass="30510">MTRSPHDPNGSAAPLLVVEKLVKSFGGRRVVDEVSFDLAPGEVLGLVGESGSGKSTTARCVARLVRPDSGRVLLAGRDVPGAGRRELRDLRRDMQMVFQDPYSSLNPRMTVEALVGEPLLVHGLERDRRRRRDRVVELLETVGMSAAHLDRHPRSFSGGQRQRIAIARAIAVGPRLLICDEPVSSLDVSVQAQVLNLFRDLRERLGLSILFIAHDLAVVHYLCDRVAVMEHGALVEIGTRSEIFGSPRHPYTRALLDAVPIPDPVAERARARGNRAAP</sequence>
<dbReference type="PROSITE" id="PS50893">
    <property type="entry name" value="ABC_TRANSPORTER_2"/>
    <property type="match status" value="1"/>
</dbReference>
<evidence type="ECO:0000259" key="5">
    <source>
        <dbReference type="PROSITE" id="PS50893"/>
    </source>
</evidence>
<dbReference type="InterPro" id="IPR027417">
    <property type="entry name" value="P-loop_NTPase"/>
</dbReference>
<dbReference type="Pfam" id="PF08352">
    <property type="entry name" value="oligo_HPY"/>
    <property type="match status" value="1"/>
</dbReference>
<dbReference type="InterPro" id="IPR003439">
    <property type="entry name" value="ABC_transporter-like_ATP-bd"/>
</dbReference>
<dbReference type="GO" id="GO:0005524">
    <property type="term" value="F:ATP binding"/>
    <property type="evidence" value="ECO:0007669"/>
    <property type="project" value="UniProtKB-KW"/>
</dbReference>
<dbReference type="CDD" id="cd03257">
    <property type="entry name" value="ABC_NikE_OppD_transporters"/>
    <property type="match status" value="1"/>
</dbReference>
<reference evidence="6" key="1">
    <citation type="submission" date="2022-10" db="EMBL/GenBank/DDBJ databases">
        <title>The complete genomes of actinobacterial strains from the NBC collection.</title>
        <authorList>
            <person name="Joergensen T.S."/>
            <person name="Alvarez Arevalo M."/>
            <person name="Sterndorff E.B."/>
            <person name="Faurdal D."/>
            <person name="Vuksanovic O."/>
            <person name="Mourched A.-S."/>
            <person name="Charusanti P."/>
            <person name="Shaw S."/>
            <person name="Blin K."/>
            <person name="Weber T."/>
        </authorList>
    </citation>
    <scope>NUCLEOTIDE SEQUENCE</scope>
    <source>
        <strain evidence="6">NBC_00254</strain>
    </source>
</reference>
<dbReference type="SUPFAM" id="SSF52540">
    <property type="entry name" value="P-loop containing nucleoside triphosphate hydrolases"/>
    <property type="match status" value="1"/>
</dbReference>
<comment type="similarity">
    <text evidence="1">Belongs to the ABC transporter superfamily.</text>
</comment>
<dbReference type="Gene3D" id="3.40.50.300">
    <property type="entry name" value="P-loop containing nucleotide triphosphate hydrolases"/>
    <property type="match status" value="1"/>
</dbReference>
<name>A0ABZ1SFG3_9ACTN</name>
<gene>
    <name evidence="6" type="ORF">OG913_19775</name>
</gene>
<protein>
    <submittedName>
        <fullName evidence="6">ATP-binding cassette domain-containing protein</fullName>
    </submittedName>
</protein>
<feature type="domain" description="ABC transporter" evidence="5">
    <location>
        <begin position="16"/>
        <end position="256"/>
    </location>
</feature>
<dbReference type="InterPro" id="IPR012700">
    <property type="entry name" value="PhnK"/>
</dbReference>
<dbReference type="PANTHER" id="PTHR43776">
    <property type="entry name" value="TRANSPORT ATP-BINDING PROTEIN"/>
    <property type="match status" value="1"/>
</dbReference>
<dbReference type="InterPro" id="IPR003593">
    <property type="entry name" value="AAA+_ATPase"/>
</dbReference>
<keyword evidence="3" id="KW-0547">Nucleotide-binding</keyword>
<keyword evidence="4 6" id="KW-0067">ATP-binding</keyword>
<dbReference type="RefSeq" id="WP_142649277.1">
    <property type="nucleotide sequence ID" value="NZ_CP108085.1"/>
</dbReference>
<evidence type="ECO:0000256" key="2">
    <source>
        <dbReference type="ARBA" id="ARBA00022448"/>
    </source>
</evidence>
<evidence type="ECO:0000256" key="1">
    <source>
        <dbReference type="ARBA" id="ARBA00005417"/>
    </source>
</evidence>
<dbReference type="Proteomes" id="UP001432011">
    <property type="component" value="Chromosome"/>
</dbReference>
<keyword evidence="7" id="KW-1185">Reference proteome</keyword>
<evidence type="ECO:0000313" key="7">
    <source>
        <dbReference type="Proteomes" id="UP001432011"/>
    </source>
</evidence>
<proteinExistence type="inferred from homology"/>
<organism evidence="6 7">
    <name type="scientific">Microbispora hainanensis</name>
    <dbReference type="NCBI Taxonomy" id="568844"/>
    <lineage>
        <taxon>Bacteria</taxon>
        <taxon>Bacillati</taxon>
        <taxon>Actinomycetota</taxon>
        <taxon>Actinomycetes</taxon>
        <taxon>Streptosporangiales</taxon>
        <taxon>Streptosporangiaceae</taxon>
        <taxon>Microbispora</taxon>
    </lineage>
</organism>
<dbReference type="Pfam" id="PF00005">
    <property type="entry name" value="ABC_tran"/>
    <property type="match status" value="1"/>
</dbReference>